<proteinExistence type="predicted"/>
<evidence type="ECO:0000313" key="1">
    <source>
        <dbReference type="EMBL" id="TBU23862.1"/>
    </source>
</evidence>
<dbReference type="Pfam" id="PF14223">
    <property type="entry name" value="Retrotran_gag_2"/>
    <property type="match status" value="1"/>
</dbReference>
<gene>
    <name evidence="1" type="ORF">BD311DRAFT_602175</name>
</gene>
<feature type="non-terminal residue" evidence="1">
    <location>
        <position position="1"/>
    </location>
</feature>
<feature type="non-terminal residue" evidence="1">
    <location>
        <position position="153"/>
    </location>
</feature>
<dbReference type="Proteomes" id="UP000292957">
    <property type="component" value="Unassembled WGS sequence"/>
</dbReference>
<name>A0A4Q9MCZ5_9APHY</name>
<dbReference type="PANTHER" id="PTHR47481">
    <property type="match status" value="1"/>
</dbReference>
<dbReference type="OrthoDB" id="2737924at2759"/>
<dbReference type="EMBL" id="ML143493">
    <property type="protein sequence ID" value="TBU23862.1"/>
    <property type="molecule type" value="Genomic_DNA"/>
</dbReference>
<dbReference type="PANTHER" id="PTHR47481:SF7">
    <property type="entry name" value="CCHC-TYPE DOMAIN-CONTAINING PROTEIN"/>
    <property type="match status" value="1"/>
</dbReference>
<evidence type="ECO:0008006" key="2">
    <source>
        <dbReference type="Google" id="ProtNLM"/>
    </source>
</evidence>
<accession>A0A4Q9MCZ5</accession>
<reference evidence="1" key="1">
    <citation type="submission" date="2019-01" db="EMBL/GenBank/DDBJ databases">
        <title>Draft genome sequences of three monokaryotic isolates of the white-rot basidiomycete fungus Dichomitus squalens.</title>
        <authorList>
            <consortium name="DOE Joint Genome Institute"/>
            <person name="Lopez S.C."/>
            <person name="Andreopoulos B."/>
            <person name="Pangilinan J."/>
            <person name="Lipzen A."/>
            <person name="Riley R."/>
            <person name="Ahrendt S."/>
            <person name="Ng V."/>
            <person name="Barry K."/>
            <person name="Daum C."/>
            <person name="Grigoriev I.V."/>
            <person name="Hilden K.S."/>
            <person name="Makela M.R."/>
            <person name="de Vries R.P."/>
        </authorList>
    </citation>
    <scope>NUCLEOTIDE SEQUENCE [LARGE SCALE GENOMIC DNA]</scope>
    <source>
        <strain evidence="1">OM18370.1</strain>
    </source>
</reference>
<organism evidence="1">
    <name type="scientific">Dichomitus squalens</name>
    <dbReference type="NCBI Taxonomy" id="114155"/>
    <lineage>
        <taxon>Eukaryota</taxon>
        <taxon>Fungi</taxon>
        <taxon>Dikarya</taxon>
        <taxon>Basidiomycota</taxon>
        <taxon>Agaricomycotina</taxon>
        <taxon>Agaricomycetes</taxon>
        <taxon>Polyporales</taxon>
        <taxon>Polyporaceae</taxon>
        <taxon>Dichomitus</taxon>
    </lineage>
</organism>
<protein>
    <recommendedName>
        <fullName evidence="2">DUF4219 domain-containing protein</fullName>
    </recommendedName>
</protein>
<dbReference type="AlphaFoldDB" id="A0A4Q9MCZ5"/>
<sequence length="153" mass="17329">PTFAKLDDTNYAEWYTFMQALLTKQGVWGVVSSALGHIHDTTDTHTLWTTLKTVHCSRGFGMHLSLCRDFFSMVRGEYQTMTSWIADVHQLAFQLKDIGATYTTVTDEDIIIVLTKGLPSSYEHLVVSLDATLSDDLTLNLVIRRLVNEESRQ</sequence>